<dbReference type="Proteomes" id="UP000294952">
    <property type="component" value="Unassembled WGS sequence"/>
</dbReference>
<proteinExistence type="predicted"/>
<evidence type="ECO:0000313" key="1">
    <source>
        <dbReference type="EMBL" id="TDL04239.1"/>
    </source>
</evidence>
<reference evidence="1 2" key="1">
    <citation type="submission" date="2019-01" db="EMBL/GenBank/DDBJ databases">
        <title>High-quality-draft genome sequences of five non-tuberculosis mycobacteriaceae isolated from a nosocomial environment.</title>
        <authorList>
            <person name="Tiago I."/>
            <person name="Alarico S."/>
            <person name="Pereira S.G."/>
            <person name="Coelho C."/>
            <person name="Maranha A."/>
            <person name="Empadinhas N."/>
        </authorList>
    </citation>
    <scope>NUCLEOTIDE SEQUENCE [LARGE SCALE GENOMIC DNA]</scope>
    <source>
        <strain evidence="1 2">22DIII</strain>
    </source>
</reference>
<accession>A0A4R5X1F0</accession>
<comment type="caution">
    <text evidence="1">The sequence shown here is derived from an EMBL/GenBank/DDBJ whole genome shotgun (WGS) entry which is preliminary data.</text>
</comment>
<gene>
    <name evidence="1" type="ORF">EUA04_23885</name>
</gene>
<dbReference type="AlphaFoldDB" id="A0A4R5X1F0"/>
<protein>
    <submittedName>
        <fullName evidence="1">Uncharacterized protein</fullName>
    </submittedName>
</protein>
<evidence type="ECO:0000313" key="2">
    <source>
        <dbReference type="Proteomes" id="UP000294952"/>
    </source>
</evidence>
<dbReference type="RefSeq" id="WP_133414740.1">
    <property type="nucleotide sequence ID" value="NZ_SDLP01000009.1"/>
</dbReference>
<name>A0A4R5X1F0_9MYCO</name>
<organism evidence="1 2">
    <name type="scientific">Mycolicibacterium obuense</name>
    <dbReference type="NCBI Taxonomy" id="1807"/>
    <lineage>
        <taxon>Bacteria</taxon>
        <taxon>Bacillati</taxon>
        <taxon>Actinomycetota</taxon>
        <taxon>Actinomycetes</taxon>
        <taxon>Mycobacteriales</taxon>
        <taxon>Mycobacteriaceae</taxon>
        <taxon>Mycolicibacterium</taxon>
    </lineage>
</organism>
<sequence length="64" mass="6695">MARLLGGSSLAAFVVTRYLMARLLGGSSSPASGWCPHAAFVVTRYLMARLLGGSSHAAFVVTRP</sequence>
<dbReference type="EMBL" id="SDLP01000009">
    <property type="protein sequence ID" value="TDL04239.1"/>
    <property type="molecule type" value="Genomic_DNA"/>
</dbReference>